<feature type="region of interest" description="Disordered" evidence="14">
    <location>
        <begin position="1"/>
        <end position="30"/>
    </location>
</feature>
<dbReference type="InterPro" id="IPR014016">
    <property type="entry name" value="UvrD-like_ATP-bd"/>
</dbReference>
<organism evidence="17 18">
    <name type="scientific">Longibacter salinarum</name>
    <dbReference type="NCBI Taxonomy" id="1850348"/>
    <lineage>
        <taxon>Bacteria</taxon>
        <taxon>Pseudomonadati</taxon>
        <taxon>Rhodothermota</taxon>
        <taxon>Rhodothermia</taxon>
        <taxon>Rhodothermales</taxon>
        <taxon>Salisaetaceae</taxon>
        <taxon>Longibacter</taxon>
    </lineage>
</organism>
<evidence type="ECO:0000256" key="13">
    <source>
        <dbReference type="SAM" id="Coils"/>
    </source>
</evidence>
<dbReference type="EMBL" id="PDEQ01000001">
    <property type="protein sequence ID" value="PEN15294.1"/>
    <property type="molecule type" value="Genomic_DNA"/>
</dbReference>
<dbReference type="GO" id="GO:0043138">
    <property type="term" value="F:3'-5' DNA helicase activity"/>
    <property type="evidence" value="ECO:0007669"/>
    <property type="project" value="UniProtKB-EC"/>
</dbReference>
<evidence type="ECO:0000256" key="6">
    <source>
        <dbReference type="ARBA" id="ARBA00023125"/>
    </source>
</evidence>
<name>A0A2A8D346_9BACT</name>
<evidence type="ECO:0000313" key="17">
    <source>
        <dbReference type="EMBL" id="PEN15294.1"/>
    </source>
</evidence>
<evidence type="ECO:0000256" key="12">
    <source>
        <dbReference type="PROSITE-ProRule" id="PRU00560"/>
    </source>
</evidence>
<evidence type="ECO:0000256" key="10">
    <source>
        <dbReference type="ARBA" id="ARBA00034923"/>
    </source>
</evidence>
<dbReference type="PANTHER" id="PTHR11070">
    <property type="entry name" value="UVRD / RECB / PCRA DNA HELICASE FAMILY MEMBER"/>
    <property type="match status" value="1"/>
</dbReference>
<feature type="domain" description="UvrD-like helicase C-terminal" evidence="16">
    <location>
        <begin position="325"/>
        <end position="609"/>
    </location>
</feature>
<gene>
    <name evidence="17" type="ORF">CRI94_03165</name>
</gene>
<dbReference type="SUPFAM" id="SSF52540">
    <property type="entry name" value="P-loop containing nucleoside triphosphate hydrolases"/>
    <property type="match status" value="1"/>
</dbReference>
<dbReference type="Gene3D" id="3.40.50.300">
    <property type="entry name" value="P-loop containing nucleotide triphosphate hydrolases"/>
    <property type="match status" value="2"/>
</dbReference>
<feature type="domain" description="UvrD-like helicase ATP-binding" evidence="15">
    <location>
        <begin position="31"/>
        <end position="324"/>
    </location>
</feature>
<dbReference type="PROSITE" id="PS51198">
    <property type="entry name" value="UVRD_HELICASE_ATP_BIND"/>
    <property type="match status" value="1"/>
</dbReference>
<dbReference type="Gene3D" id="1.10.486.10">
    <property type="entry name" value="PCRA, domain 4"/>
    <property type="match status" value="1"/>
</dbReference>
<dbReference type="GO" id="GO:0003677">
    <property type="term" value="F:DNA binding"/>
    <property type="evidence" value="ECO:0007669"/>
    <property type="project" value="UniProtKB-KW"/>
</dbReference>
<keyword evidence="7" id="KW-0413">Isomerase</keyword>
<protein>
    <recommendedName>
        <fullName evidence="9">DNA 3'-5' helicase</fullName>
        <ecNumber evidence="9">5.6.2.4</ecNumber>
    </recommendedName>
    <alternativeName>
        <fullName evidence="10">DNA 3'-5' helicase II</fullName>
    </alternativeName>
</protein>
<dbReference type="OrthoDB" id="9810135at2"/>
<evidence type="ECO:0000256" key="5">
    <source>
        <dbReference type="ARBA" id="ARBA00022840"/>
    </source>
</evidence>
<comment type="catalytic activity">
    <reaction evidence="8">
        <text>Couples ATP hydrolysis with the unwinding of duplex DNA by translocating in the 3'-5' direction.</text>
        <dbReference type="EC" id="5.6.2.4"/>
    </reaction>
</comment>
<proteinExistence type="inferred from homology"/>
<feature type="binding site" evidence="12">
    <location>
        <begin position="52"/>
        <end position="59"/>
    </location>
    <ligand>
        <name>ATP</name>
        <dbReference type="ChEBI" id="CHEBI:30616"/>
    </ligand>
</feature>
<evidence type="ECO:0000256" key="1">
    <source>
        <dbReference type="ARBA" id="ARBA00009922"/>
    </source>
</evidence>
<comment type="similarity">
    <text evidence="1">Belongs to the helicase family. UvrD subfamily.</text>
</comment>
<dbReference type="PROSITE" id="PS51217">
    <property type="entry name" value="UVRD_HELICASE_CTER"/>
    <property type="match status" value="1"/>
</dbReference>
<comment type="caution">
    <text evidence="17">The sequence shown here is derived from an EMBL/GenBank/DDBJ whole genome shotgun (WGS) entry which is preliminary data.</text>
</comment>
<comment type="catalytic activity">
    <reaction evidence="11">
        <text>ATP + H2O = ADP + phosphate + H(+)</text>
        <dbReference type="Rhea" id="RHEA:13065"/>
        <dbReference type="ChEBI" id="CHEBI:15377"/>
        <dbReference type="ChEBI" id="CHEBI:15378"/>
        <dbReference type="ChEBI" id="CHEBI:30616"/>
        <dbReference type="ChEBI" id="CHEBI:43474"/>
        <dbReference type="ChEBI" id="CHEBI:456216"/>
        <dbReference type="EC" id="5.6.2.4"/>
    </reaction>
</comment>
<reference evidence="17 18" key="1">
    <citation type="submission" date="2017-10" db="EMBL/GenBank/DDBJ databases">
        <title>Draft genome of Longibacter Salinarum.</title>
        <authorList>
            <person name="Goh K.M."/>
            <person name="Shamsir M.S."/>
            <person name="Lim S.W."/>
        </authorList>
    </citation>
    <scope>NUCLEOTIDE SEQUENCE [LARGE SCALE GENOMIC DNA]</scope>
    <source>
        <strain evidence="17 18">KCTC 52045</strain>
    </source>
</reference>
<dbReference type="InterPro" id="IPR000212">
    <property type="entry name" value="DNA_helicase_UvrD/REP"/>
</dbReference>
<keyword evidence="6" id="KW-0238">DNA-binding</keyword>
<dbReference type="InterPro" id="IPR013986">
    <property type="entry name" value="DExx_box_DNA_helicase_dom_sf"/>
</dbReference>
<feature type="coiled-coil region" evidence="13">
    <location>
        <begin position="746"/>
        <end position="773"/>
    </location>
</feature>
<evidence type="ECO:0000259" key="15">
    <source>
        <dbReference type="PROSITE" id="PS51198"/>
    </source>
</evidence>
<keyword evidence="3 12" id="KW-0378">Hydrolase</keyword>
<keyword evidence="13" id="KW-0175">Coiled coil</keyword>
<dbReference type="InterPro" id="IPR027417">
    <property type="entry name" value="P-loop_NTPase"/>
</dbReference>
<dbReference type="Pfam" id="PF13361">
    <property type="entry name" value="UvrD_C"/>
    <property type="match status" value="2"/>
</dbReference>
<evidence type="ECO:0000256" key="11">
    <source>
        <dbReference type="ARBA" id="ARBA00048988"/>
    </source>
</evidence>
<keyword evidence="2 12" id="KW-0547">Nucleotide-binding</keyword>
<sequence length="942" mass="106721">MRPTPPDALPARRMSNSVSAGRTPGLALDTRKLTPEQQAIVRHDDGPALVFAVAGAGKTTSMVHRIRRLVEDGAAANRILASSFSRSTVSDLESGLTALGIRGVQCRTLHSLGRTFIAQAERLGHRPRRLNNGEVDPASMARILAAKARTQLAMERSMDTSALGIPQSDLEDQISAWKTGLAYADLHQTDLPEDARDRASQAEHDNEDFLTLYRYAERLREQRGWVTFDDMLREGWEVLMCHEDVRTQAQGQFDYVLVDEFQDVSLVQSLLLDVLTEPHRNYMVIGDDDQCIYEWRGADPSFILNFGERYDADEYVISDNFRSTGQQTSLANAVIVQNERRHPKRLHPTRTFEGHTHVRACRGRVGQARELVREVQQHLRDGATHRDLVLLVRQYAQTPFIEQELIREQIPYRIVGNPPFYLRTQVQALLRHLFFAVLDRRVREEGWFQDSRRVRQYLDRFEKVMLEPNRYVSGTVLHNIKLRARRERTSVLDVLHSFRDDMHARTAKGVDDFLDVMDGLRGRLDEPAGETVEWLIDSMGYEGYIRRHSAFKETADDRIRTARSLVHFAKGLRSTQALLERVKQISFNRMEQGPGEESLEIRSIHRAKGGEWPVVFVPDCNDGTIPNLTGVEMETDEDDGSDAPPQTLMEGERRLFYVALTRAKNELYLFRDEGEPISPFLTDAEANDVLDACEHCRRVLHEGDAGLDTPSVARFCTAVVRLKIDRYLKERWSPAPEWLDGFHLRLQGIEDAIDSAREEVDTYERANEAYEATKTEKLDPINEDLAHLREKKFVLPAVEVPVAYNGESAEHWVDKPVRFDSDDGDMVVVAGSVTVGRVDFGRDSDGVAEEAVGPLSLDALRGDVTRASRSGETLYVSIDVGATRRRLEAERRRIMRELDPPPAPDEETRLLASEACASGLQRVSALIDDVARRLDASVTEEV</sequence>
<evidence type="ECO:0000256" key="14">
    <source>
        <dbReference type="SAM" id="MobiDB-lite"/>
    </source>
</evidence>
<evidence type="ECO:0000256" key="8">
    <source>
        <dbReference type="ARBA" id="ARBA00034617"/>
    </source>
</evidence>
<keyword evidence="5 12" id="KW-0067">ATP-binding</keyword>
<evidence type="ECO:0000256" key="9">
    <source>
        <dbReference type="ARBA" id="ARBA00034808"/>
    </source>
</evidence>
<evidence type="ECO:0000313" key="18">
    <source>
        <dbReference type="Proteomes" id="UP000220102"/>
    </source>
</evidence>
<dbReference type="GO" id="GO:0016887">
    <property type="term" value="F:ATP hydrolysis activity"/>
    <property type="evidence" value="ECO:0007669"/>
    <property type="project" value="RHEA"/>
</dbReference>
<accession>A0A2A8D346</accession>
<evidence type="ECO:0000256" key="4">
    <source>
        <dbReference type="ARBA" id="ARBA00022806"/>
    </source>
</evidence>
<dbReference type="Gene3D" id="1.10.10.160">
    <property type="match status" value="1"/>
</dbReference>
<dbReference type="GO" id="GO:0005524">
    <property type="term" value="F:ATP binding"/>
    <property type="evidence" value="ECO:0007669"/>
    <property type="project" value="UniProtKB-UniRule"/>
</dbReference>
<dbReference type="AlphaFoldDB" id="A0A2A8D346"/>
<dbReference type="Proteomes" id="UP000220102">
    <property type="component" value="Unassembled WGS sequence"/>
</dbReference>
<evidence type="ECO:0000256" key="3">
    <source>
        <dbReference type="ARBA" id="ARBA00022801"/>
    </source>
</evidence>
<evidence type="ECO:0000256" key="7">
    <source>
        <dbReference type="ARBA" id="ARBA00023235"/>
    </source>
</evidence>
<dbReference type="CDD" id="cd17932">
    <property type="entry name" value="DEXQc_UvrD"/>
    <property type="match status" value="1"/>
</dbReference>
<dbReference type="EC" id="5.6.2.4" evidence="9"/>
<evidence type="ECO:0000256" key="2">
    <source>
        <dbReference type="ARBA" id="ARBA00022741"/>
    </source>
</evidence>
<dbReference type="GO" id="GO:0000725">
    <property type="term" value="P:recombinational repair"/>
    <property type="evidence" value="ECO:0007669"/>
    <property type="project" value="TreeGrafter"/>
</dbReference>
<keyword evidence="18" id="KW-1185">Reference proteome</keyword>
<dbReference type="InterPro" id="IPR014017">
    <property type="entry name" value="DNA_helicase_UvrD-like_C"/>
</dbReference>
<evidence type="ECO:0000259" key="16">
    <source>
        <dbReference type="PROSITE" id="PS51217"/>
    </source>
</evidence>
<dbReference type="PANTHER" id="PTHR11070:SF2">
    <property type="entry name" value="ATP-DEPENDENT DNA HELICASE SRS2"/>
    <property type="match status" value="1"/>
</dbReference>
<keyword evidence="4 12" id="KW-0347">Helicase</keyword>
<dbReference type="Pfam" id="PF00580">
    <property type="entry name" value="UvrD-helicase"/>
    <property type="match status" value="1"/>
</dbReference>